<feature type="chain" id="PRO_5001520883" description="Secreted protein" evidence="1">
    <location>
        <begin position="19"/>
        <end position="251"/>
    </location>
</feature>
<sequence length="251" mass="28950">MRAKVPVLILLLLRVSWAQLTNQQTIALNEVLKPGTTKIVNLSSVAEQYIIFLNKSDHHIQSWNLTKNYSYWTEKHNKSNEHPIVANVDGMRCKSIIPDNNKYSTGVMALYIWRFNHSIRSPFELPVKVKAPMIPRPEVRQTTFTLNLNGATTRIRATSGFRQKIKKERFVMSRQWCIFSANVTFDGWFAYNTTKRAHNSSGYHSVGVGNLTNATMGLWNTSYHTLNFTVTGRYDQIFFYKDTSTHKEILV</sequence>
<evidence type="ECO:0000256" key="1">
    <source>
        <dbReference type="SAM" id="SignalP"/>
    </source>
</evidence>
<name>A0A023FFN6_AMBCJ</name>
<reference evidence="2" key="1">
    <citation type="submission" date="2014-03" db="EMBL/GenBank/DDBJ databases">
        <title>The sialotranscriptome of Amblyomma triste, Amblyomma parvum and Amblyomma cajennense ticks, uncovered by 454-based RNA-seq.</title>
        <authorList>
            <person name="Garcia G.R."/>
            <person name="Gardinassi L.G."/>
            <person name="Ribeiro J.M."/>
            <person name="Anatriello E."/>
            <person name="Ferreira B.R."/>
            <person name="Moreira H.N."/>
            <person name="Mafra C."/>
            <person name="Olegario M.M."/>
            <person name="Szabo P.J."/>
            <person name="Miranda-Santos I.K."/>
            <person name="Maruyama S.R."/>
        </authorList>
    </citation>
    <scope>NUCLEOTIDE SEQUENCE</scope>
    <source>
        <strain evidence="2">Uberlandia</strain>
        <tissue evidence="2">Salivary glands</tissue>
    </source>
</reference>
<dbReference type="AlphaFoldDB" id="A0A023FFN6"/>
<keyword evidence="1" id="KW-0732">Signal</keyword>
<accession>A0A023FFN6</accession>
<evidence type="ECO:0000313" key="2">
    <source>
        <dbReference type="EMBL" id="JAC19784.1"/>
    </source>
</evidence>
<feature type="signal peptide" evidence="1">
    <location>
        <begin position="1"/>
        <end position="18"/>
    </location>
</feature>
<proteinExistence type="evidence at transcript level"/>
<organism evidence="2">
    <name type="scientific">Amblyomma cajennense</name>
    <name type="common">Cayenne tick</name>
    <name type="synonym">Acarus cajennensis</name>
    <dbReference type="NCBI Taxonomy" id="34607"/>
    <lineage>
        <taxon>Eukaryota</taxon>
        <taxon>Metazoa</taxon>
        <taxon>Ecdysozoa</taxon>
        <taxon>Arthropoda</taxon>
        <taxon>Chelicerata</taxon>
        <taxon>Arachnida</taxon>
        <taxon>Acari</taxon>
        <taxon>Parasitiformes</taxon>
        <taxon>Ixodida</taxon>
        <taxon>Ixodoidea</taxon>
        <taxon>Ixodidae</taxon>
        <taxon>Amblyomminae</taxon>
        <taxon>Amblyomma</taxon>
    </lineage>
</organism>
<protein>
    <recommendedName>
        <fullName evidence="3">Secreted protein</fullName>
    </recommendedName>
</protein>
<dbReference type="EMBL" id="GBBK01004698">
    <property type="protein sequence ID" value="JAC19784.1"/>
    <property type="molecule type" value="mRNA"/>
</dbReference>
<evidence type="ECO:0008006" key="3">
    <source>
        <dbReference type="Google" id="ProtNLM"/>
    </source>
</evidence>